<reference evidence="1 2" key="1">
    <citation type="journal article" date="2024" name="G3 (Bethesda)">
        <title>Genome assembly of Hibiscus sabdariffa L. provides insights into metabolisms of medicinal natural products.</title>
        <authorList>
            <person name="Kim T."/>
        </authorList>
    </citation>
    <scope>NUCLEOTIDE SEQUENCE [LARGE SCALE GENOMIC DNA]</scope>
    <source>
        <strain evidence="1">TK-2024</strain>
        <tissue evidence="1">Old leaves</tissue>
    </source>
</reference>
<evidence type="ECO:0000313" key="1">
    <source>
        <dbReference type="EMBL" id="KAK8510238.1"/>
    </source>
</evidence>
<accession>A0ABR2BSZ6</accession>
<name>A0ABR2BSZ6_9ROSI</name>
<evidence type="ECO:0000313" key="2">
    <source>
        <dbReference type="Proteomes" id="UP001472677"/>
    </source>
</evidence>
<protein>
    <submittedName>
        <fullName evidence="1">Uncharacterized protein</fullName>
    </submittedName>
</protein>
<gene>
    <name evidence="1" type="ORF">V6N12_008112</name>
</gene>
<comment type="caution">
    <text evidence="1">The sequence shown here is derived from an EMBL/GenBank/DDBJ whole genome shotgun (WGS) entry which is preliminary data.</text>
</comment>
<keyword evidence="2" id="KW-1185">Reference proteome</keyword>
<dbReference type="EMBL" id="JBBPBM010000088">
    <property type="protein sequence ID" value="KAK8510238.1"/>
    <property type="molecule type" value="Genomic_DNA"/>
</dbReference>
<proteinExistence type="predicted"/>
<dbReference type="Proteomes" id="UP001472677">
    <property type="component" value="Unassembled WGS sequence"/>
</dbReference>
<sequence length="99" mass="11427">MYAIAHGHVISGAFCFKQCSFLVDCRPVCADCFLVEIYYIPVLSTLFLLLSDAEFHLRNEPRNSCLEWKYVVHCLRNEPRNSCLECFHGTTQNFSVMLT</sequence>
<organism evidence="1 2">
    <name type="scientific">Hibiscus sabdariffa</name>
    <name type="common">roselle</name>
    <dbReference type="NCBI Taxonomy" id="183260"/>
    <lineage>
        <taxon>Eukaryota</taxon>
        <taxon>Viridiplantae</taxon>
        <taxon>Streptophyta</taxon>
        <taxon>Embryophyta</taxon>
        <taxon>Tracheophyta</taxon>
        <taxon>Spermatophyta</taxon>
        <taxon>Magnoliopsida</taxon>
        <taxon>eudicotyledons</taxon>
        <taxon>Gunneridae</taxon>
        <taxon>Pentapetalae</taxon>
        <taxon>rosids</taxon>
        <taxon>malvids</taxon>
        <taxon>Malvales</taxon>
        <taxon>Malvaceae</taxon>
        <taxon>Malvoideae</taxon>
        <taxon>Hibiscus</taxon>
    </lineage>
</organism>